<dbReference type="GO" id="GO:0071555">
    <property type="term" value="P:cell wall organization"/>
    <property type="evidence" value="ECO:0007669"/>
    <property type="project" value="UniProtKB-UniRule"/>
</dbReference>
<comment type="caution">
    <text evidence="9">The sequence shown here is derived from an EMBL/GenBank/DDBJ whole genome shotgun (WGS) entry which is preliminary data.</text>
</comment>
<dbReference type="InterPro" id="IPR038063">
    <property type="entry name" value="Transpep_catalytic_dom"/>
</dbReference>
<evidence type="ECO:0000256" key="4">
    <source>
        <dbReference type="ARBA" id="ARBA00022960"/>
    </source>
</evidence>
<keyword evidence="6 7" id="KW-0961">Cell wall biogenesis/degradation</keyword>
<evidence type="ECO:0000256" key="7">
    <source>
        <dbReference type="PROSITE-ProRule" id="PRU01373"/>
    </source>
</evidence>
<sequence length="173" mass="19245">MRGRKILLVVFIVVFAVAAIYAWYPYSPMPAGTQIDKLVVQKSQRQLLAYEKGKLVKTFPISLGRNPIGAKEFEGDKKTPEGTYFISAKNPNSGYHKNLGVSYPNQQNLERAKQLGKPAGGDIKIHALRNYTGFIGRFQRCYDWTLGCIALTNAEIDDLYAHTAVGTPIIILP</sequence>
<keyword evidence="5 7" id="KW-0573">Peptidoglycan synthesis</keyword>
<dbReference type="GO" id="GO:0008360">
    <property type="term" value="P:regulation of cell shape"/>
    <property type="evidence" value="ECO:0007669"/>
    <property type="project" value="UniProtKB-UniRule"/>
</dbReference>
<keyword evidence="4 7" id="KW-0133">Cell shape</keyword>
<dbReference type="GO" id="GO:0004180">
    <property type="term" value="F:carboxypeptidase activity"/>
    <property type="evidence" value="ECO:0007669"/>
    <property type="project" value="UniProtKB-ARBA"/>
</dbReference>
<feature type="active site" description="Proton donor/acceptor" evidence="7">
    <location>
        <position position="126"/>
    </location>
</feature>
<evidence type="ECO:0000256" key="2">
    <source>
        <dbReference type="ARBA" id="ARBA00005992"/>
    </source>
</evidence>
<keyword evidence="3" id="KW-0808">Transferase</keyword>
<dbReference type="RefSeq" id="WP_188953222.1">
    <property type="nucleotide sequence ID" value="NZ_BMIB01000003.1"/>
</dbReference>
<accession>A0A917IYW2</accession>
<evidence type="ECO:0000313" key="9">
    <source>
        <dbReference type="EMBL" id="GGH70000.1"/>
    </source>
</evidence>
<feature type="domain" description="L,D-TPase catalytic" evidence="8">
    <location>
        <begin position="36"/>
        <end position="172"/>
    </location>
</feature>
<reference evidence="9" key="1">
    <citation type="journal article" date="2014" name="Int. J. Syst. Evol. Microbiol.">
        <title>Complete genome sequence of Corynebacterium casei LMG S-19264T (=DSM 44701T), isolated from a smear-ripened cheese.</title>
        <authorList>
            <consortium name="US DOE Joint Genome Institute (JGI-PGF)"/>
            <person name="Walter F."/>
            <person name="Albersmeier A."/>
            <person name="Kalinowski J."/>
            <person name="Ruckert C."/>
        </authorList>
    </citation>
    <scope>NUCLEOTIDE SEQUENCE</scope>
    <source>
        <strain evidence="9">CGMCC 1.15290</strain>
    </source>
</reference>
<evidence type="ECO:0000256" key="3">
    <source>
        <dbReference type="ARBA" id="ARBA00022679"/>
    </source>
</evidence>
<comment type="pathway">
    <text evidence="1 7">Cell wall biogenesis; peptidoglycan biosynthesis.</text>
</comment>
<organism evidence="9 10">
    <name type="scientific">Filimonas zeae</name>
    <dbReference type="NCBI Taxonomy" id="1737353"/>
    <lineage>
        <taxon>Bacteria</taxon>
        <taxon>Pseudomonadati</taxon>
        <taxon>Bacteroidota</taxon>
        <taxon>Chitinophagia</taxon>
        <taxon>Chitinophagales</taxon>
        <taxon>Chitinophagaceae</taxon>
        <taxon>Filimonas</taxon>
    </lineage>
</organism>
<reference evidence="9" key="2">
    <citation type="submission" date="2020-09" db="EMBL/GenBank/DDBJ databases">
        <authorList>
            <person name="Sun Q."/>
            <person name="Zhou Y."/>
        </authorList>
    </citation>
    <scope>NUCLEOTIDE SEQUENCE</scope>
    <source>
        <strain evidence="9">CGMCC 1.15290</strain>
    </source>
</reference>
<evidence type="ECO:0000256" key="1">
    <source>
        <dbReference type="ARBA" id="ARBA00004752"/>
    </source>
</evidence>
<dbReference type="SUPFAM" id="SSF141523">
    <property type="entry name" value="L,D-transpeptidase catalytic domain-like"/>
    <property type="match status" value="1"/>
</dbReference>
<keyword evidence="10" id="KW-1185">Reference proteome</keyword>
<evidence type="ECO:0000256" key="5">
    <source>
        <dbReference type="ARBA" id="ARBA00022984"/>
    </source>
</evidence>
<dbReference type="CDD" id="cd16913">
    <property type="entry name" value="YkuD_like"/>
    <property type="match status" value="1"/>
</dbReference>
<feature type="active site" description="Nucleophile" evidence="7">
    <location>
        <position position="148"/>
    </location>
</feature>
<dbReference type="AlphaFoldDB" id="A0A917IYW2"/>
<dbReference type="GO" id="GO:0009252">
    <property type="term" value="P:peptidoglycan biosynthetic process"/>
    <property type="evidence" value="ECO:0007669"/>
    <property type="project" value="UniProtKB-KW"/>
</dbReference>
<dbReference type="Proteomes" id="UP000627292">
    <property type="component" value="Unassembled WGS sequence"/>
</dbReference>
<dbReference type="PANTHER" id="PTHR36699">
    <property type="entry name" value="LD-TRANSPEPTIDASE"/>
    <property type="match status" value="1"/>
</dbReference>
<evidence type="ECO:0000313" key="10">
    <source>
        <dbReference type="Proteomes" id="UP000627292"/>
    </source>
</evidence>
<proteinExistence type="inferred from homology"/>
<dbReference type="EMBL" id="BMIB01000003">
    <property type="protein sequence ID" value="GGH70000.1"/>
    <property type="molecule type" value="Genomic_DNA"/>
</dbReference>
<comment type="similarity">
    <text evidence="2">Belongs to the YkuD family.</text>
</comment>
<protein>
    <recommendedName>
        <fullName evidence="8">L,D-TPase catalytic domain-containing protein</fullName>
    </recommendedName>
</protein>
<dbReference type="Pfam" id="PF03734">
    <property type="entry name" value="YkuD"/>
    <property type="match status" value="1"/>
</dbReference>
<dbReference type="Gene3D" id="2.40.440.10">
    <property type="entry name" value="L,D-transpeptidase catalytic domain-like"/>
    <property type="match status" value="1"/>
</dbReference>
<dbReference type="InterPro" id="IPR005490">
    <property type="entry name" value="LD_TPept_cat_dom"/>
</dbReference>
<dbReference type="PROSITE" id="PS52029">
    <property type="entry name" value="LD_TPASE"/>
    <property type="match status" value="1"/>
</dbReference>
<name>A0A917IYW2_9BACT</name>
<evidence type="ECO:0000256" key="6">
    <source>
        <dbReference type="ARBA" id="ARBA00023316"/>
    </source>
</evidence>
<evidence type="ECO:0000259" key="8">
    <source>
        <dbReference type="PROSITE" id="PS52029"/>
    </source>
</evidence>
<gene>
    <name evidence="9" type="ORF">GCM10011379_27850</name>
</gene>
<dbReference type="PANTHER" id="PTHR36699:SF1">
    <property type="entry name" value="L,D-TRANSPEPTIDASE YAFK-RELATED"/>
    <property type="match status" value="1"/>
</dbReference>
<dbReference type="GO" id="GO:0016740">
    <property type="term" value="F:transferase activity"/>
    <property type="evidence" value="ECO:0007669"/>
    <property type="project" value="UniProtKB-KW"/>
</dbReference>